<feature type="region of interest" description="Disordered" evidence="1">
    <location>
        <begin position="457"/>
        <end position="476"/>
    </location>
</feature>
<protein>
    <recommendedName>
        <fullName evidence="2">BIG2 domain-containing protein</fullName>
    </recommendedName>
</protein>
<dbReference type="SUPFAM" id="SSF49373">
    <property type="entry name" value="Invasin/intimin cell-adhesion fragments"/>
    <property type="match status" value="1"/>
</dbReference>
<name>A0A1F4NSH5_UNCK3</name>
<dbReference type="STRING" id="1798535.A2V68_01335"/>
<feature type="compositionally biased region" description="Gly residues" evidence="1">
    <location>
        <begin position="465"/>
        <end position="476"/>
    </location>
</feature>
<feature type="domain" description="BIG2" evidence="2">
    <location>
        <begin position="202"/>
        <end position="277"/>
    </location>
</feature>
<dbReference type="InterPro" id="IPR003343">
    <property type="entry name" value="Big_2"/>
</dbReference>
<reference evidence="3 4" key="1">
    <citation type="journal article" date="2016" name="Nat. Commun.">
        <title>Thousands of microbial genomes shed light on interconnected biogeochemical processes in an aquifer system.</title>
        <authorList>
            <person name="Anantharaman K."/>
            <person name="Brown C.T."/>
            <person name="Hug L.A."/>
            <person name="Sharon I."/>
            <person name="Castelle C.J."/>
            <person name="Probst A.J."/>
            <person name="Thomas B.C."/>
            <person name="Singh A."/>
            <person name="Wilkins M.J."/>
            <person name="Karaoz U."/>
            <person name="Brodie E.L."/>
            <person name="Williams K.H."/>
            <person name="Hubbard S.S."/>
            <person name="Banfield J.F."/>
        </authorList>
    </citation>
    <scope>NUCLEOTIDE SEQUENCE [LARGE SCALE GENOMIC DNA]</scope>
</reference>
<comment type="caution">
    <text evidence="3">The sequence shown here is derived from an EMBL/GenBank/DDBJ whole genome shotgun (WGS) entry which is preliminary data.</text>
</comment>
<sequence>MLASKNKNKMRKFKNRLLKQLVDLLERELLAVMAVAIVLAFIFSQSLAVTSDRSTTLISSETGTIVTQQGAETIFSGKSIIYFGRNVKGPGAPGESWTGDAINLGTSIYAPGPASVTIGNVTAGSYRLSVVGSGTVKVNGATFNLGNAQTSVSNSVTIGADGKLTVLFSAGAEVFNINTGSSVGSTGETTIVTQTPAILSLIPGGVNVNLQVGSTLSPVAVVQDGAGKVMATPPLTWSSSNTKIATVSADGAITALAEGTATITAKVTSGTLKASLSITVPAAVEEAPPIIEITPKTTEEGEAALDEFAGEITNDLVGPLIGSEGTGTEPVGESGVVSYPGADEGRPSTGGTIQEVLDAYAVKQAEIFSDTGATTLGQKEISEVINQTQTTALSRFTATVQLGIRDVTKGLKEIVAGSKETIITLSGETVEVRKPSAAQIIGSFIARLFGIGESGASATPLSAGSGSGSGSGEDLN</sequence>
<evidence type="ECO:0000313" key="3">
    <source>
        <dbReference type="EMBL" id="OGB74369.1"/>
    </source>
</evidence>
<dbReference type="InterPro" id="IPR008964">
    <property type="entry name" value="Invasin/intimin_cell_adhesion"/>
</dbReference>
<evidence type="ECO:0000313" key="4">
    <source>
        <dbReference type="Proteomes" id="UP000176651"/>
    </source>
</evidence>
<dbReference type="AlphaFoldDB" id="A0A1F4NSH5"/>
<accession>A0A1F4NSH5</accession>
<organism evidence="3 4">
    <name type="scientific">candidate division Kazan bacterium RBG_13_50_9</name>
    <dbReference type="NCBI Taxonomy" id="1798535"/>
    <lineage>
        <taxon>Bacteria</taxon>
        <taxon>Bacteria division Kazan-3B-28</taxon>
    </lineage>
</organism>
<evidence type="ECO:0000256" key="1">
    <source>
        <dbReference type="SAM" id="MobiDB-lite"/>
    </source>
</evidence>
<dbReference type="Gene3D" id="2.60.40.1080">
    <property type="match status" value="1"/>
</dbReference>
<dbReference type="Pfam" id="PF02368">
    <property type="entry name" value="Big_2"/>
    <property type="match status" value="1"/>
</dbReference>
<dbReference type="SMART" id="SM00635">
    <property type="entry name" value="BID_2"/>
    <property type="match status" value="1"/>
</dbReference>
<gene>
    <name evidence="3" type="ORF">A2V68_01335</name>
</gene>
<evidence type="ECO:0000259" key="2">
    <source>
        <dbReference type="SMART" id="SM00635"/>
    </source>
</evidence>
<proteinExistence type="predicted"/>
<dbReference type="EMBL" id="META01000003">
    <property type="protein sequence ID" value="OGB74369.1"/>
    <property type="molecule type" value="Genomic_DNA"/>
</dbReference>
<dbReference type="Proteomes" id="UP000176651">
    <property type="component" value="Unassembled WGS sequence"/>
</dbReference>